<dbReference type="SUPFAM" id="SSF53067">
    <property type="entry name" value="Actin-like ATPase domain"/>
    <property type="match status" value="2"/>
</dbReference>
<dbReference type="STRING" id="45610.AOC03_04225"/>
<accession>A0A0M4U443</accession>
<dbReference type="InterPro" id="IPR043129">
    <property type="entry name" value="ATPase_NBD"/>
</dbReference>
<protein>
    <recommendedName>
        <fullName evidence="5">Cell division protein FtsA</fullName>
    </recommendedName>
</protein>
<evidence type="ECO:0000256" key="5">
    <source>
        <dbReference type="PIRNR" id="PIRNR003101"/>
    </source>
</evidence>
<evidence type="ECO:0000259" key="6">
    <source>
        <dbReference type="SMART" id="SM00842"/>
    </source>
</evidence>
<dbReference type="Pfam" id="PF14450">
    <property type="entry name" value="FtsA"/>
    <property type="match status" value="1"/>
</dbReference>
<dbReference type="GO" id="GO:0009898">
    <property type="term" value="C:cytoplasmic side of plasma membrane"/>
    <property type="evidence" value="ECO:0007669"/>
    <property type="project" value="TreeGrafter"/>
</dbReference>
<dbReference type="InterPro" id="IPR020823">
    <property type="entry name" value="Cell_div_FtsA"/>
</dbReference>
<comment type="similarity">
    <text evidence="5">Belongs to the FtsA/MreB family.</text>
</comment>
<dbReference type="InterPro" id="IPR003494">
    <property type="entry name" value="SHS2_FtsA"/>
</dbReference>
<sequence length="446" mass="49500">METSFSLLFSDNLLGTMKNTENLVVVHISATAVYAVIGSVVSAKDIRIMGVGQVKNSDFYQGQIKHRERLQGAIKQAIQEAEDTANCRVHSVWLTLSTPELLSKNSTGHVAVEEDMVRTKDMVQALSNAKSQDLPSNYYLMHCCQQGIYVDAQDTIVDDAIEMIADEITVMYHMMMMPVASRQNLQKLLQSCDVGVDHVVFDAVTSAEYSLIAEERQQGVCLIDIGASTTSICVYKENKLVFTHCVASGSHEVTMDISADFGISMIEAEKLKKLHGTVDVHSIDPSAFFIFRPQGSGDEINVSVYKLAQIIEARYVSIFTEVVQQLHQAGLIGYIDRGIVLTGGGSAIKGMVPFAKKLLKMPVVLTNTHPHISAYNHFDNEDSFKQLNAHINDRAYHTAFGTLLYSQSEQFRHSEQSETEAIEKLKVKNVFQGVGQRFSSMFKKIL</sequence>
<gene>
    <name evidence="7" type="ORF">AOC03_04225</name>
</gene>
<dbReference type="PIRSF" id="PIRSF003101">
    <property type="entry name" value="FtsA"/>
    <property type="match status" value="1"/>
</dbReference>
<dbReference type="NCBIfam" id="TIGR01174">
    <property type="entry name" value="ftsA"/>
    <property type="match status" value="1"/>
</dbReference>
<keyword evidence="2 5" id="KW-0132">Cell division</keyword>
<evidence type="ECO:0000256" key="3">
    <source>
        <dbReference type="ARBA" id="ARBA00023136"/>
    </source>
</evidence>
<proteinExistence type="inferred from homology"/>
<reference evidence="7 8" key="1">
    <citation type="submission" date="2015-09" db="EMBL/GenBank/DDBJ databases">
        <title>Complete genome of Psychrobacter urativorans R10.10B.</title>
        <authorList>
            <person name="See-Too W.S."/>
            <person name="Chan K.G."/>
        </authorList>
    </citation>
    <scope>NUCLEOTIDE SEQUENCE [LARGE SCALE GENOMIC DNA]</scope>
    <source>
        <strain evidence="7 8">R10.10B</strain>
    </source>
</reference>
<comment type="function">
    <text evidence="5">Cell division protein that is involved in the assembly of the Z ring. May serve as a membrane anchor for the Z ring.</text>
</comment>
<comment type="subunit">
    <text evidence="5">Interacts with FtsZ.</text>
</comment>
<evidence type="ECO:0000256" key="1">
    <source>
        <dbReference type="ARBA" id="ARBA00022475"/>
    </source>
</evidence>
<dbReference type="EMBL" id="CP012678">
    <property type="protein sequence ID" value="ALF59356.1"/>
    <property type="molecule type" value="Genomic_DNA"/>
</dbReference>
<evidence type="ECO:0000313" key="8">
    <source>
        <dbReference type="Proteomes" id="UP000059847"/>
    </source>
</evidence>
<dbReference type="Gene3D" id="3.30.420.40">
    <property type="match status" value="1"/>
</dbReference>
<evidence type="ECO:0000256" key="2">
    <source>
        <dbReference type="ARBA" id="ARBA00022618"/>
    </source>
</evidence>
<evidence type="ECO:0000313" key="7">
    <source>
        <dbReference type="EMBL" id="ALF59356.1"/>
    </source>
</evidence>
<dbReference type="Pfam" id="PF02491">
    <property type="entry name" value="SHS2_FTSA"/>
    <property type="match status" value="1"/>
</dbReference>
<dbReference type="GO" id="GO:0051301">
    <property type="term" value="P:cell division"/>
    <property type="evidence" value="ECO:0007669"/>
    <property type="project" value="UniProtKB-KW"/>
</dbReference>
<keyword evidence="4 5" id="KW-0131">Cell cycle</keyword>
<dbReference type="SMART" id="SM00842">
    <property type="entry name" value="FtsA"/>
    <property type="match status" value="1"/>
</dbReference>
<dbReference type="GO" id="GO:0032153">
    <property type="term" value="C:cell division site"/>
    <property type="evidence" value="ECO:0007669"/>
    <property type="project" value="TreeGrafter"/>
</dbReference>
<feature type="domain" description="SHS2" evidence="6">
    <location>
        <begin position="23"/>
        <end position="210"/>
    </location>
</feature>
<dbReference type="AlphaFoldDB" id="A0A0M4U443"/>
<evidence type="ECO:0000256" key="4">
    <source>
        <dbReference type="ARBA" id="ARBA00023306"/>
    </source>
</evidence>
<dbReference type="KEGG" id="pur:AOC03_04225"/>
<keyword evidence="1" id="KW-1003">Cell membrane</keyword>
<dbReference type="InterPro" id="IPR050696">
    <property type="entry name" value="FtsA/MreB"/>
</dbReference>
<dbReference type="PANTHER" id="PTHR32432:SF4">
    <property type="entry name" value="CELL DIVISION PROTEIN FTSA"/>
    <property type="match status" value="1"/>
</dbReference>
<dbReference type="PANTHER" id="PTHR32432">
    <property type="entry name" value="CELL DIVISION PROTEIN FTSA-RELATED"/>
    <property type="match status" value="1"/>
</dbReference>
<organism evidence="7 8">
    <name type="scientific">Psychrobacter urativorans</name>
    <dbReference type="NCBI Taxonomy" id="45610"/>
    <lineage>
        <taxon>Bacteria</taxon>
        <taxon>Pseudomonadati</taxon>
        <taxon>Pseudomonadota</taxon>
        <taxon>Gammaproteobacteria</taxon>
        <taxon>Moraxellales</taxon>
        <taxon>Moraxellaceae</taxon>
        <taxon>Psychrobacter</taxon>
    </lineage>
</organism>
<keyword evidence="3" id="KW-0472">Membrane</keyword>
<dbReference type="Proteomes" id="UP000059847">
    <property type="component" value="Chromosome"/>
</dbReference>
<dbReference type="OrthoDB" id="9810567at2"/>
<keyword evidence="8" id="KW-1185">Reference proteome</keyword>
<name>A0A0M4U443_9GAMM</name>